<keyword evidence="1" id="KW-0732">Signal</keyword>
<reference evidence="3" key="2">
    <citation type="submission" date="2020-10" db="UniProtKB">
        <authorList>
            <consortium name="WormBaseParasite"/>
        </authorList>
    </citation>
    <scope>IDENTIFICATION</scope>
</reference>
<evidence type="ECO:0000313" key="3">
    <source>
        <dbReference type="WBParaSite" id="Pan_g14918.t1"/>
    </source>
</evidence>
<dbReference type="AlphaFoldDB" id="A0A7E4V0X5"/>
<keyword evidence="2" id="KW-1185">Reference proteome</keyword>
<evidence type="ECO:0000313" key="2">
    <source>
        <dbReference type="Proteomes" id="UP000492821"/>
    </source>
</evidence>
<organism evidence="2 3">
    <name type="scientific">Panagrellus redivivus</name>
    <name type="common">Microworm</name>
    <dbReference type="NCBI Taxonomy" id="6233"/>
    <lineage>
        <taxon>Eukaryota</taxon>
        <taxon>Metazoa</taxon>
        <taxon>Ecdysozoa</taxon>
        <taxon>Nematoda</taxon>
        <taxon>Chromadorea</taxon>
        <taxon>Rhabditida</taxon>
        <taxon>Tylenchina</taxon>
        <taxon>Panagrolaimomorpha</taxon>
        <taxon>Panagrolaimoidea</taxon>
        <taxon>Panagrolaimidae</taxon>
        <taxon>Panagrellus</taxon>
    </lineage>
</organism>
<name>A0A7E4V0X5_PANRE</name>
<feature type="signal peptide" evidence="1">
    <location>
        <begin position="1"/>
        <end position="22"/>
    </location>
</feature>
<accession>A0A7E4V0X5</accession>
<protein>
    <submittedName>
        <fullName evidence="3">Uncharacterized protein</fullName>
    </submittedName>
</protein>
<proteinExistence type="predicted"/>
<sequence length="68" mass="7833">MSTTVHLVIVAIVAYLICLVSAFPHYDNNHAFHEADTPYMTYNPYAAIARAIQLHEDERPQFVNHMLF</sequence>
<feature type="chain" id="PRO_5028933972" evidence="1">
    <location>
        <begin position="23"/>
        <end position="68"/>
    </location>
</feature>
<dbReference type="Proteomes" id="UP000492821">
    <property type="component" value="Unassembled WGS sequence"/>
</dbReference>
<dbReference type="WBParaSite" id="Pan_g14918.t1">
    <property type="protein sequence ID" value="Pan_g14918.t1"/>
    <property type="gene ID" value="Pan_g14918"/>
</dbReference>
<evidence type="ECO:0000256" key="1">
    <source>
        <dbReference type="SAM" id="SignalP"/>
    </source>
</evidence>
<reference evidence="2" key="1">
    <citation type="journal article" date="2013" name="Genetics">
        <title>The draft genome and transcriptome of Panagrellus redivivus are shaped by the harsh demands of a free-living lifestyle.</title>
        <authorList>
            <person name="Srinivasan J."/>
            <person name="Dillman A.R."/>
            <person name="Macchietto M.G."/>
            <person name="Heikkinen L."/>
            <person name="Lakso M."/>
            <person name="Fracchia K.M."/>
            <person name="Antoshechkin I."/>
            <person name="Mortazavi A."/>
            <person name="Wong G."/>
            <person name="Sternberg P.W."/>
        </authorList>
    </citation>
    <scope>NUCLEOTIDE SEQUENCE [LARGE SCALE GENOMIC DNA]</scope>
    <source>
        <strain evidence="2">MT8872</strain>
    </source>
</reference>